<evidence type="ECO:0000313" key="1">
    <source>
        <dbReference type="EMBL" id="KAH0552775.1"/>
    </source>
</evidence>
<name>A0AAV7IL02_COTGL</name>
<reference evidence="1 2" key="1">
    <citation type="journal article" date="2021" name="J. Hered.">
        <title>A chromosome-level genome assembly of the parasitoid wasp, Cotesia glomerata (Hymenoptera: Braconidae).</title>
        <authorList>
            <person name="Pinto B.J."/>
            <person name="Weis J.J."/>
            <person name="Gamble T."/>
            <person name="Ode P.J."/>
            <person name="Paul R."/>
            <person name="Zaspel J.M."/>
        </authorList>
    </citation>
    <scope>NUCLEOTIDE SEQUENCE [LARGE SCALE GENOMIC DNA]</scope>
    <source>
        <strain evidence="1">CgM1</strain>
    </source>
</reference>
<dbReference type="Proteomes" id="UP000826195">
    <property type="component" value="Unassembled WGS sequence"/>
</dbReference>
<keyword evidence="2" id="KW-1185">Reference proteome</keyword>
<comment type="caution">
    <text evidence="1">The sequence shown here is derived from an EMBL/GenBank/DDBJ whole genome shotgun (WGS) entry which is preliminary data.</text>
</comment>
<proteinExistence type="predicted"/>
<accession>A0AAV7IL02</accession>
<organism evidence="1 2">
    <name type="scientific">Cotesia glomerata</name>
    <name type="common">Lepidopteran parasitic wasp</name>
    <name type="synonym">Apanteles glomeratus</name>
    <dbReference type="NCBI Taxonomy" id="32391"/>
    <lineage>
        <taxon>Eukaryota</taxon>
        <taxon>Metazoa</taxon>
        <taxon>Ecdysozoa</taxon>
        <taxon>Arthropoda</taxon>
        <taxon>Hexapoda</taxon>
        <taxon>Insecta</taxon>
        <taxon>Pterygota</taxon>
        <taxon>Neoptera</taxon>
        <taxon>Endopterygota</taxon>
        <taxon>Hymenoptera</taxon>
        <taxon>Apocrita</taxon>
        <taxon>Ichneumonoidea</taxon>
        <taxon>Braconidae</taxon>
        <taxon>Microgastrinae</taxon>
        <taxon>Cotesia</taxon>
    </lineage>
</organism>
<gene>
    <name evidence="1" type="ORF">KQX54_015005</name>
</gene>
<sequence length="69" mass="7302">MSDSVTESIGSSGFPLGAGRYYCNATLDINAFTTRFRVNKSEHNNVESLNPGGNNTQAVGDMELDAGCV</sequence>
<dbReference type="EMBL" id="JAHXZJ010001492">
    <property type="protein sequence ID" value="KAH0552775.1"/>
    <property type="molecule type" value="Genomic_DNA"/>
</dbReference>
<dbReference type="AlphaFoldDB" id="A0AAV7IL02"/>
<evidence type="ECO:0000313" key="2">
    <source>
        <dbReference type="Proteomes" id="UP000826195"/>
    </source>
</evidence>
<protein>
    <submittedName>
        <fullName evidence="1">Uncharacterized protein</fullName>
    </submittedName>
</protein>